<dbReference type="Pfam" id="PF22570">
    <property type="entry name" value="LiaF-TM"/>
    <property type="match status" value="1"/>
</dbReference>
<reference evidence="3 4" key="1">
    <citation type="journal article" date="2019" name="Nat. Microbiol.">
        <title>Mediterranean grassland soil C-N compound turnover is dependent on rainfall and depth, and is mediated by genomically divergent microorganisms.</title>
        <authorList>
            <person name="Diamond S."/>
            <person name="Andeer P.F."/>
            <person name="Li Z."/>
            <person name="Crits-Christoph A."/>
            <person name="Burstein D."/>
            <person name="Anantharaman K."/>
            <person name="Lane K.R."/>
            <person name="Thomas B.C."/>
            <person name="Pan C."/>
            <person name="Northen T.R."/>
            <person name="Banfield J.F."/>
        </authorList>
    </citation>
    <scope>NUCLEOTIDE SEQUENCE [LARGE SCALE GENOMIC DNA]</scope>
    <source>
        <strain evidence="3">WS_2</strain>
    </source>
</reference>
<name>A0A538SUU1_UNCEI</name>
<dbReference type="Proteomes" id="UP000317716">
    <property type="component" value="Unassembled WGS sequence"/>
</dbReference>
<dbReference type="EMBL" id="VBOS01000231">
    <property type="protein sequence ID" value="TMQ55153.1"/>
    <property type="molecule type" value="Genomic_DNA"/>
</dbReference>
<dbReference type="AlphaFoldDB" id="A0A538SUU1"/>
<evidence type="ECO:0000259" key="2">
    <source>
        <dbReference type="Pfam" id="PF22570"/>
    </source>
</evidence>
<protein>
    <recommendedName>
        <fullName evidence="2">LiaF transmembrane domain-containing protein</fullName>
    </recommendedName>
</protein>
<sequence length="125" mass="14496">MERDERDDRDERARATKRLIWGTFLIALGSVFLLDHLHLVDLPSIWDLWPAIFVVITVSHIAEGRLGSALTSLLLGAWFFACQFRWHGLRYDNSWPLVLIAVGAGIVVRELRGERRRRLWGGFER</sequence>
<evidence type="ECO:0000256" key="1">
    <source>
        <dbReference type="SAM" id="Phobius"/>
    </source>
</evidence>
<feature type="transmembrane region" description="Helical" evidence="1">
    <location>
        <begin position="94"/>
        <end position="111"/>
    </location>
</feature>
<feature type="transmembrane region" description="Helical" evidence="1">
    <location>
        <begin position="20"/>
        <end position="39"/>
    </location>
</feature>
<feature type="transmembrane region" description="Helical" evidence="1">
    <location>
        <begin position="69"/>
        <end position="88"/>
    </location>
</feature>
<feature type="domain" description="LiaF transmembrane" evidence="2">
    <location>
        <begin position="20"/>
        <end position="112"/>
    </location>
</feature>
<comment type="caution">
    <text evidence="3">The sequence shown here is derived from an EMBL/GenBank/DDBJ whole genome shotgun (WGS) entry which is preliminary data.</text>
</comment>
<keyword evidence="1" id="KW-1133">Transmembrane helix</keyword>
<dbReference type="InterPro" id="IPR054331">
    <property type="entry name" value="LiaF_TM"/>
</dbReference>
<evidence type="ECO:0000313" key="3">
    <source>
        <dbReference type="EMBL" id="TMQ55153.1"/>
    </source>
</evidence>
<gene>
    <name evidence="3" type="ORF">E6K72_06870</name>
</gene>
<keyword evidence="1" id="KW-0472">Membrane</keyword>
<evidence type="ECO:0000313" key="4">
    <source>
        <dbReference type="Proteomes" id="UP000317716"/>
    </source>
</evidence>
<accession>A0A538SUU1</accession>
<feature type="transmembrane region" description="Helical" evidence="1">
    <location>
        <begin position="45"/>
        <end position="62"/>
    </location>
</feature>
<proteinExistence type="predicted"/>
<organism evidence="3 4">
    <name type="scientific">Eiseniibacteriota bacterium</name>
    <dbReference type="NCBI Taxonomy" id="2212470"/>
    <lineage>
        <taxon>Bacteria</taxon>
        <taxon>Candidatus Eiseniibacteriota</taxon>
    </lineage>
</organism>
<keyword evidence="1" id="KW-0812">Transmembrane</keyword>